<evidence type="ECO:0000313" key="3">
    <source>
        <dbReference type="Proteomes" id="UP000008783"/>
    </source>
</evidence>
<evidence type="ECO:0000313" key="2">
    <source>
        <dbReference type="EMBL" id="EFP74889.2"/>
    </source>
</evidence>
<dbReference type="VEuPathDB" id="FungiDB:PGTG_01482"/>
<name>E3JS18_PUCGT</name>
<dbReference type="OrthoDB" id="2503017at2759"/>
<dbReference type="Pfam" id="PF14223">
    <property type="entry name" value="Retrotran_gag_2"/>
    <property type="match status" value="1"/>
</dbReference>
<dbReference type="Proteomes" id="UP000008783">
    <property type="component" value="Unassembled WGS sequence"/>
</dbReference>
<dbReference type="GeneID" id="10547086"/>
<dbReference type="RefSeq" id="XP_003319308.2">
    <property type="nucleotide sequence ID" value="XM_003319260.2"/>
</dbReference>
<reference key="1">
    <citation type="submission" date="2007-01" db="EMBL/GenBank/DDBJ databases">
        <title>The Genome Sequence of Puccinia graminis f. sp. tritici Strain CRL 75-36-700-3.</title>
        <authorList>
            <consortium name="The Broad Institute Genome Sequencing Platform"/>
            <person name="Birren B."/>
            <person name="Lander E."/>
            <person name="Galagan J."/>
            <person name="Nusbaum C."/>
            <person name="Devon K."/>
            <person name="Cuomo C."/>
            <person name="Jaffe D."/>
            <person name="Butler J."/>
            <person name="Alvarez P."/>
            <person name="Gnerre S."/>
            <person name="Grabherr M."/>
            <person name="Mauceli E."/>
            <person name="Brockman W."/>
            <person name="Young S."/>
            <person name="LaButti K."/>
            <person name="Sykes S."/>
            <person name="DeCaprio D."/>
            <person name="Crawford M."/>
            <person name="Koehrsen M."/>
            <person name="Engels R."/>
            <person name="Montgomery P."/>
            <person name="Pearson M."/>
            <person name="Howarth C."/>
            <person name="Larson L."/>
            <person name="White J."/>
            <person name="Zeng Q."/>
            <person name="Kodira C."/>
            <person name="Yandava C."/>
            <person name="Alvarado L."/>
            <person name="O'Leary S."/>
            <person name="Szabo L."/>
            <person name="Dean R."/>
            <person name="Schein J."/>
        </authorList>
    </citation>
    <scope>NUCLEOTIDE SEQUENCE</scope>
    <source>
        <strain>CRL 75-36-700-3</strain>
    </source>
</reference>
<dbReference type="AlphaFoldDB" id="E3JS18"/>
<feature type="region of interest" description="Disordered" evidence="1">
    <location>
        <begin position="1"/>
        <end position="21"/>
    </location>
</feature>
<protein>
    <recommendedName>
        <fullName evidence="4">DUF4219 domain-containing protein</fullName>
    </recommendedName>
</protein>
<dbReference type="InParanoid" id="E3JS18"/>
<proteinExistence type="predicted"/>
<evidence type="ECO:0008006" key="4">
    <source>
        <dbReference type="Google" id="ProtNLM"/>
    </source>
</evidence>
<dbReference type="KEGG" id="pgr:PGTG_01482"/>
<evidence type="ECO:0000256" key="1">
    <source>
        <dbReference type="SAM" id="MobiDB-lite"/>
    </source>
</evidence>
<organism evidence="2 3">
    <name type="scientific">Puccinia graminis f. sp. tritici (strain CRL 75-36-700-3 / race SCCL)</name>
    <name type="common">Black stem rust fungus</name>
    <dbReference type="NCBI Taxonomy" id="418459"/>
    <lineage>
        <taxon>Eukaryota</taxon>
        <taxon>Fungi</taxon>
        <taxon>Dikarya</taxon>
        <taxon>Basidiomycota</taxon>
        <taxon>Pucciniomycotina</taxon>
        <taxon>Pucciniomycetes</taxon>
        <taxon>Pucciniales</taxon>
        <taxon>Pucciniaceae</taxon>
        <taxon>Puccinia</taxon>
    </lineage>
</organism>
<keyword evidence="3" id="KW-1185">Reference proteome</keyword>
<gene>
    <name evidence="2" type="ORF">PGTG_01482</name>
</gene>
<dbReference type="EMBL" id="DS178263">
    <property type="protein sequence ID" value="EFP74889.2"/>
    <property type="molecule type" value="Genomic_DNA"/>
</dbReference>
<accession>E3JS18</accession>
<feature type="compositionally biased region" description="Low complexity" evidence="1">
    <location>
        <begin position="10"/>
        <end position="21"/>
    </location>
</feature>
<dbReference type="HOGENOM" id="CLU_103048_0_0_1"/>
<reference evidence="3" key="2">
    <citation type="journal article" date="2011" name="Proc. Natl. Acad. Sci. U.S.A.">
        <title>Obligate biotrophy features unraveled by the genomic analysis of rust fungi.</title>
        <authorList>
            <person name="Duplessis S."/>
            <person name="Cuomo C.A."/>
            <person name="Lin Y.-C."/>
            <person name="Aerts A."/>
            <person name="Tisserant E."/>
            <person name="Veneault-Fourrey C."/>
            <person name="Joly D.L."/>
            <person name="Hacquard S."/>
            <person name="Amselem J."/>
            <person name="Cantarel B.L."/>
            <person name="Chiu R."/>
            <person name="Coutinho P.M."/>
            <person name="Feau N."/>
            <person name="Field M."/>
            <person name="Frey P."/>
            <person name="Gelhaye E."/>
            <person name="Goldberg J."/>
            <person name="Grabherr M.G."/>
            <person name="Kodira C.D."/>
            <person name="Kohler A."/>
            <person name="Kuees U."/>
            <person name="Lindquist E.A."/>
            <person name="Lucas S.M."/>
            <person name="Mago R."/>
            <person name="Mauceli E."/>
            <person name="Morin E."/>
            <person name="Murat C."/>
            <person name="Pangilinan J.L."/>
            <person name="Park R."/>
            <person name="Pearson M."/>
            <person name="Quesneville H."/>
            <person name="Rouhier N."/>
            <person name="Sakthikumar S."/>
            <person name="Salamov A.A."/>
            <person name="Schmutz J."/>
            <person name="Selles B."/>
            <person name="Shapiro H."/>
            <person name="Tanguay P."/>
            <person name="Tuskan G.A."/>
            <person name="Henrissat B."/>
            <person name="Van de Peer Y."/>
            <person name="Rouze P."/>
            <person name="Ellis J.G."/>
            <person name="Dodds P.N."/>
            <person name="Schein J.E."/>
            <person name="Zhong S."/>
            <person name="Hamelin R.C."/>
            <person name="Grigoriev I.V."/>
            <person name="Szabo L.J."/>
            <person name="Martin F."/>
        </authorList>
    </citation>
    <scope>NUCLEOTIDE SEQUENCE [LARGE SCALE GENOMIC DNA]</scope>
    <source>
        <strain evidence="3">CRL 75-36-700-3 / race SCCL</strain>
    </source>
</reference>
<sequence length="200" mass="22496">MSTPIDTPKTSSTSNQNTSQNNPIEKIISTILKTALEAIPLLTADNYTFWRNRVDNMLDLQGLRASLTDKDGSLTTTDDVQLRTIITSKLDSSIQPNIINHENEKNACKIWESITNYFASTQPANRARVFNELLDLSFNTSDIQTFITAVRTINSRLFEIGIDLPQDLVAYILLKKLPPALTNVTMINQPLGYTGNWYQE</sequence>